<dbReference type="InterPro" id="IPR041228">
    <property type="entry name" value="Dynein_C"/>
</dbReference>
<evidence type="ECO:0008006" key="23">
    <source>
        <dbReference type="Google" id="ProtNLM"/>
    </source>
</evidence>
<keyword evidence="11" id="KW-0966">Cell projection</keyword>
<evidence type="ECO:0000256" key="10">
    <source>
        <dbReference type="ARBA" id="ARBA00023212"/>
    </source>
</evidence>
<keyword evidence="7 12" id="KW-0175">Coiled coil</keyword>
<feature type="domain" description="Dynein heavy chain coiled coil stalk" evidence="15">
    <location>
        <begin position="397"/>
        <end position="738"/>
    </location>
</feature>
<evidence type="ECO:0000256" key="13">
    <source>
        <dbReference type="SAM" id="MobiDB-lite"/>
    </source>
</evidence>
<evidence type="ECO:0000313" key="21">
    <source>
        <dbReference type="EMBL" id="CAE8626736.1"/>
    </source>
</evidence>
<dbReference type="SUPFAM" id="SSF52540">
    <property type="entry name" value="P-loop containing nucleoside triphosphate hydrolases"/>
    <property type="match status" value="1"/>
</dbReference>
<evidence type="ECO:0000256" key="2">
    <source>
        <dbReference type="ARBA" id="ARBA00022490"/>
    </source>
</evidence>
<dbReference type="PANTHER" id="PTHR22878">
    <property type="entry name" value="DYNEIN HEAVY CHAIN 6, AXONEMAL-LIKE-RELATED"/>
    <property type="match status" value="1"/>
</dbReference>
<evidence type="ECO:0000256" key="9">
    <source>
        <dbReference type="ARBA" id="ARBA00023175"/>
    </source>
</evidence>
<dbReference type="FunFam" id="3.40.50.300:FF:000153">
    <property type="entry name" value="Dynein axonemal heavy chain 1"/>
    <property type="match status" value="1"/>
</dbReference>
<dbReference type="InterPro" id="IPR027417">
    <property type="entry name" value="P-loop_NTPase"/>
</dbReference>
<keyword evidence="9" id="KW-0505">Motor protein</keyword>
<feature type="domain" description="Dynein heavy chain C-terminal" evidence="20">
    <location>
        <begin position="1453"/>
        <end position="1735"/>
    </location>
</feature>
<evidence type="ECO:0000256" key="6">
    <source>
        <dbReference type="ARBA" id="ARBA00023017"/>
    </source>
</evidence>
<evidence type="ECO:0000259" key="16">
    <source>
        <dbReference type="Pfam" id="PF12780"/>
    </source>
</evidence>
<feature type="coiled-coil region" evidence="12">
    <location>
        <begin position="624"/>
        <end position="688"/>
    </location>
</feature>
<evidence type="ECO:0000256" key="7">
    <source>
        <dbReference type="ARBA" id="ARBA00023054"/>
    </source>
</evidence>
<dbReference type="Gene3D" id="1.10.8.1220">
    <property type="match status" value="1"/>
</dbReference>
<dbReference type="GO" id="GO:0007018">
    <property type="term" value="P:microtubule-based movement"/>
    <property type="evidence" value="ECO:0007669"/>
    <property type="project" value="InterPro"/>
</dbReference>
<dbReference type="Pfam" id="PF03028">
    <property type="entry name" value="Dynein_heavy"/>
    <property type="match status" value="1"/>
</dbReference>
<dbReference type="InterPro" id="IPR043160">
    <property type="entry name" value="Dynein_C_barrel"/>
</dbReference>
<dbReference type="GO" id="GO:0008569">
    <property type="term" value="F:minus-end-directed microtubule motor activity"/>
    <property type="evidence" value="ECO:0007669"/>
    <property type="project" value="InterPro"/>
</dbReference>
<evidence type="ECO:0000256" key="3">
    <source>
        <dbReference type="ARBA" id="ARBA00022701"/>
    </source>
</evidence>
<dbReference type="FunFam" id="1.10.8.720:FF:000001">
    <property type="entry name" value="dynein heavy chain 7, axonemal"/>
    <property type="match status" value="1"/>
</dbReference>
<sequence length="1812" mass="203593">MARDVAAASPSAVSATLEVYSAVLKELLPTPAKSRYTFNMRDVSKVFQGLCQCTRESLPKVDDLVKCWLHECERVFKDRLTTKQDMAWFFSLCKRNMDRHFKKAYDQVVKLEPVIFADFCDPKSASYVEIQDHRICRVIRVLRLSLGNALLVGVGGSGRKATATLATYVAQYELFQIEMFKGYGLNEWHEDMKRVLMKSGASNVNTVFLFSDTQIAKEAFLEEVSSILNTGEVPNLYANEDKIEITEKCSKGANAVGKNSPAEVFSWYVDQCRKNLHIVICMSPVGQAFRNRLRSFPSLVNCCAIDWFHEWPADALSAVANQFLSEDKDLDFDDQTRGSVVKVMVTIQQSVIELSDKYLSELKRHFYVTPTSYLELISSFLSTLKTRRQIVQKAKWRYDTGLEKINDVKEQVSALQIELNELEPVLEKAAQETGEMREKVETQQVGAMEKKALVEEEEGRANIQKAGAAEIKADCERDLGAALPAFESALEALSKLSKGDVGEVRGMKTPPAGVILTAQAMCIMFEVKPIKVAAPDGKGKVDDDWESAKKELLVDTNLISRMVNFDKDNIPEAVILKVRPLYDDPEFEPDKIKKGSLAAMGICKWVRAMVVYDKVAKEVGPKKLKLAKAEAEVAEAEATVAAKQAELKEVMDMVGDLEAQLREANEKAKELQKNQKDCAAKLQRAEKLIDGLGGEQAAWSLKSKRLGADYTNLSGDILIASGILAYLGIFTGSYRQEACGTWLQKLQDLKIPASKEFNLQTCIGDMVKVRQWVIDCLPNVLRLTMSYVRDLENCIQFGTPTLIENIAESLDSILDSVLQNATFQQGTLLMIRIGDSTTEWSKDFKLYIATKLPNPHFPPEICVAVGILNFMATLDGLQDQMLGICVAAEEPATEEKRFNLVIESATAKELIETLSNSKIMGARIEEQVKQQEITGVQIAEVRQVYKYHSLRCAALYFIVGDICIVDPMYQFSLDWFILMFNQSINEAEAKDSKEERFTELFRSFIQLLFIMVCRGLFEKDKLLYAVMLCFKCQEIEKELKLTEVMALLCGLPGAAKEEKPADSAWLTMVSWNRINALQSQGDVFDGFIGEFSANIGGWQEVFDSDTPRPDAAVKALMAAVKDKLGNFFLEPPPLNLEVCFKDSTPVIPLIYILAMGSDPMQDIQNLAESLDMLSKINPISLGQGQGPKAVAGVKEGSENGKWVLLQNCHLAPSFMNTLEALVDKFERPKMHDDFRLWLTACPSPDFPISILQMGIKMTIEPPRGLKLSLLRSYYSMEEEWFNSCEKPREFHKMLFGLCFFHGMILERRGFGPVGWNVMYGFSEPDRDISRQQLRNFLNEFEGVPYAALNYMGSEANYGGRVTDNQDRHAIVVILQDFYNPRIMDDDYKFSTSGIYYAPEEGTFQSYLDYIKSLPISTTPETFCLRNNASLTAAINEGLYIGNSCLKLMSSFGPEETYSEVAADVVAKVPDAFDLGYVIRTWPVLYDQCLNTVLRMELGKFNRLQERIKGACIDLGKAVKGLVVFSPELEAVAEGCLVNKIPSPWMGVSYPSLKPMQSYVNDFNLRLKFMDNWIKGSEPPLMFWFSAYFFQQAFLTGVLQNFARTDKIAIDRCIWNFEVLKAAFEPTESPREGAYINGLFMDGARWDDDNMCVEDSFPKVLWSEMAPIWLRPVEIYKDTEDRTKVYQAPIYKTSERKGVLSTSGHSSNFIMWLGIPHSCNGVRNESFWTKRGVALISQRSFASLAEDSEESEGEEKSQTQAQEQLYADSLEAQAQAVQEPPSVGAASYAKGLMGSVLPNRFRSSAPYKPRTPG</sequence>
<evidence type="ECO:0000256" key="5">
    <source>
        <dbReference type="ARBA" id="ARBA00022840"/>
    </source>
</evidence>
<evidence type="ECO:0000256" key="8">
    <source>
        <dbReference type="ARBA" id="ARBA00023069"/>
    </source>
</evidence>
<dbReference type="InterPro" id="IPR026983">
    <property type="entry name" value="DHC"/>
</dbReference>
<dbReference type="InterPro" id="IPR004273">
    <property type="entry name" value="Dynein_heavy_D6_P-loop"/>
</dbReference>
<dbReference type="InterPro" id="IPR041658">
    <property type="entry name" value="AAA_lid_11"/>
</dbReference>
<evidence type="ECO:0000256" key="12">
    <source>
        <dbReference type="SAM" id="Coils"/>
    </source>
</evidence>
<dbReference type="Pfam" id="PF12781">
    <property type="entry name" value="AAA_9"/>
    <property type="match status" value="1"/>
</dbReference>
<gene>
    <name evidence="21" type="ORF">PGLA2088_LOCUS510</name>
</gene>
<dbReference type="InterPro" id="IPR041589">
    <property type="entry name" value="DNAH3_AAA_lid_1"/>
</dbReference>
<organism evidence="21 22">
    <name type="scientific">Polarella glacialis</name>
    <name type="common">Dinoflagellate</name>
    <dbReference type="NCBI Taxonomy" id="89957"/>
    <lineage>
        <taxon>Eukaryota</taxon>
        <taxon>Sar</taxon>
        <taxon>Alveolata</taxon>
        <taxon>Dinophyceae</taxon>
        <taxon>Suessiales</taxon>
        <taxon>Suessiaceae</taxon>
        <taxon>Polarella</taxon>
    </lineage>
</organism>
<evidence type="ECO:0000259" key="20">
    <source>
        <dbReference type="Pfam" id="PF18199"/>
    </source>
</evidence>
<dbReference type="Gene3D" id="3.10.490.20">
    <property type="match status" value="1"/>
</dbReference>
<keyword evidence="5" id="KW-0067">ATP-binding</keyword>
<dbReference type="GO" id="GO:0030286">
    <property type="term" value="C:dynein complex"/>
    <property type="evidence" value="ECO:0007669"/>
    <property type="project" value="UniProtKB-KW"/>
</dbReference>
<evidence type="ECO:0000256" key="1">
    <source>
        <dbReference type="ARBA" id="ARBA00004430"/>
    </source>
</evidence>
<evidence type="ECO:0000259" key="17">
    <source>
        <dbReference type="Pfam" id="PF12781"/>
    </source>
</evidence>
<evidence type="ECO:0000313" key="22">
    <source>
        <dbReference type="Proteomes" id="UP000626109"/>
    </source>
</evidence>
<feature type="domain" description="Dynein heavy chain AAA lid" evidence="19">
    <location>
        <begin position="1290"/>
        <end position="1428"/>
    </location>
</feature>
<evidence type="ECO:0000256" key="11">
    <source>
        <dbReference type="ARBA" id="ARBA00023273"/>
    </source>
</evidence>
<dbReference type="InterPro" id="IPR042219">
    <property type="entry name" value="AAA_lid_11_sf"/>
</dbReference>
<dbReference type="GO" id="GO:0051959">
    <property type="term" value="F:dynein light intermediate chain binding"/>
    <property type="evidence" value="ECO:0007669"/>
    <property type="project" value="InterPro"/>
</dbReference>
<dbReference type="GO" id="GO:0005874">
    <property type="term" value="C:microtubule"/>
    <property type="evidence" value="ECO:0007669"/>
    <property type="project" value="UniProtKB-KW"/>
</dbReference>
<feature type="domain" description="Dynein heavy chain ATP-binding dynein motor region" evidence="17">
    <location>
        <begin position="780"/>
        <end position="915"/>
    </location>
</feature>
<keyword evidence="2" id="KW-0963">Cytoplasm</keyword>
<feature type="region of interest" description="Disordered" evidence="13">
    <location>
        <begin position="1743"/>
        <end position="1783"/>
    </location>
</feature>
<dbReference type="GO" id="GO:0005524">
    <property type="term" value="F:ATP binding"/>
    <property type="evidence" value="ECO:0007669"/>
    <property type="project" value="UniProtKB-KW"/>
</dbReference>
<dbReference type="Gene3D" id="1.10.8.720">
    <property type="entry name" value="Region D6 of dynein motor"/>
    <property type="match status" value="1"/>
</dbReference>
<dbReference type="EMBL" id="CAJNNW010000335">
    <property type="protein sequence ID" value="CAE8626736.1"/>
    <property type="molecule type" value="Genomic_DNA"/>
</dbReference>
<comment type="caution">
    <text evidence="21">The sequence shown here is derived from an EMBL/GenBank/DDBJ whole genome shotgun (WGS) entry which is preliminary data.</text>
</comment>
<dbReference type="Gene3D" id="1.20.1270.280">
    <property type="match status" value="1"/>
</dbReference>
<dbReference type="FunFam" id="1.20.920.20:FF:000001">
    <property type="entry name" value="dynein heavy chain 2, axonemal"/>
    <property type="match status" value="1"/>
</dbReference>
<dbReference type="PANTHER" id="PTHR22878:SF70">
    <property type="entry name" value="DYNEIN HEAVY CHAIN 2, AXONEMAL"/>
    <property type="match status" value="1"/>
</dbReference>
<dbReference type="GO" id="GO:0045505">
    <property type="term" value="F:dynein intermediate chain binding"/>
    <property type="evidence" value="ECO:0007669"/>
    <property type="project" value="InterPro"/>
</dbReference>
<evidence type="ECO:0000259" key="18">
    <source>
        <dbReference type="Pfam" id="PF17857"/>
    </source>
</evidence>
<keyword evidence="3" id="KW-0493">Microtubule</keyword>
<dbReference type="InterPro" id="IPR035706">
    <property type="entry name" value="AAA_9"/>
</dbReference>
<dbReference type="FunFam" id="3.10.490.20:FF:000009">
    <property type="entry name" value="Dynein heavy chain 4"/>
    <property type="match status" value="1"/>
</dbReference>
<keyword evidence="4" id="KW-0547">Nucleotide-binding</keyword>
<keyword evidence="8" id="KW-0969">Cilium</keyword>
<dbReference type="FunFam" id="3.40.50.300:FF:002141">
    <property type="entry name" value="Dynein heavy chain"/>
    <property type="match status" value="1"/>
</dbReference>
<name>A0A813GIC2_POLGL</name>
<dbReference type="Gene3D" id="1.20.920.30">
    <property type="match status" value="2"/>
</dbReference>
<protein>
    <recommendedName>
        <fullName evidence="23">Dynein heavy chain</fullName>
    </recommendedName>
</protein>
<dbReference type="Gene3D" id="1.20.920.20">
    <property type="match status" value="1"/>
</dbReference>
<proteinExistence type="predicted"/>
<dbReference type="Pfam" id="PF18199">
    <property type="entry name" value="Dynein_C"/>
    <property type="match status" value="1"/>
</dbReference>
<evidence type="ECO:0000259" key="15">
    <source>
        <dbReference type="Pfam" id="PF12777"/>
    </source>
</evidence>
<dbReference type="Gene3D" id="3.40.50.300">
    <property type="entry name" value="P-loop containing nucleotide triphosphate hydrolases"/>
    <property type="match status" value="3"/>
</dbReference>
<evidence type="ECO:0000259" key="14">
    <source>
        <dbReference type="Pfam" id="PF03028"/>
    </source>
</evidence>
<dbReference type="Proteomes" id="UP000626109">
    <property type="component" value="Unassembled WGS sequence"/>
</dbReference>
<accession>A0A813GIC2</accession>
<dbReference type="Pfam" id="PF18198">
    <property type="entry name" value="AAA_lid_11"/>
    <property type="match status" value="1"/>
</dbReference>
<keyword evidence="6" id="KW-0243">Dynein</keyword>
<reference evidence="21" key="1">
    <citation type="submission" date="2021-02" db="EMBL/GenBank/DDBJ databases">
        <authorList>
            <person name="Dougan E. K."/>
            <person name="Rhodes N."/>
            <person name="Thang M."/>
            <person name="Chan C."/>
        </authorList>
    </citation>
    <scope>NUCLEOTIDE SEQUENCE</scope>
</reference>
<dbReference type="GO" id="GO:0005930">
    <property type="term" value="C:axoneme"/>
    <property type="evidence" value="ECO:0007669"/>
    <property type="project" value="UniProtKB-SubCell"/>
</dbReference>
<evidence type="ECO:0000259" key="19">
    <source>
        <dbReference type="Pfam" id="PF18198"/>
    </source>
</evidence>
<comment type="subcellular location">
    <subcellularLocation>
        <location evidence="1">Cytoplasm</location>
        <location evidence="1">Cytoskeleton</location>
        <location evidence="1">Cilium axoneme</location>
    </subcellularLocation>
</comment>
<dbReference type="InterPro" id="IPR024317">
    <property type="entry name" value="Dynein_heavy_chain_D4_dom"/>
</dbReference>
<dbReference type="InterPro" id="IPR024743">
    <property type="entry name" value="Dynein_HC_stalk"/>
</dbReference>
<dbReference type="Pfam" id="PF12780">
    <property type="entry name" value="AAA_8"/>
    <property type="match status" value="1"/>
</dbReference>
<feature type="domain" description="Dynein heavy chain region D6 P-loop" evidence="14">
    <location>
        <begin position="1145"/>
        <end position="1258"/>
    </location>
</feature>
<keyword evidence="10" id="KW-0206">Cytoskeleton</keyword>
<feature type="domain" description="Dynein heavy chain AAA module D4" evidence="16">
    <location>
        <begin position="134"/>
        <end position="381"/>
    </location>
</feature>
<evidence type="ECO:0000256" key="4">
    <source>
        <dbReference type="ARBA" id="ARBA00022741"/>
    </source>
</evidence>
<dbReference type="Pfam" id="PF17857">
    <property type="entry name" value="AAA_lid_1"/>
    <property type="match status" value="1"/>
</dbReference>
<dbReference type="FunFam" id="1.10.8.1220:FF:000001">
    <property type="entry name" value="Dynein axonemal heavy chain 5"/>
    <property type="match status" value="1"/>
</dbReference>
<dbReference type="Pfam" id="PF12777">
    <property type="entry name" value="MT"/>
    <property type="match status" value="1"/>
</dbReference>
<feature type="domain" description="Dynein heavy chain 3 AAA+ lid" evidence="18">
    <location>
        <begin position="14"/>
        <end position="108"/>
    </location>
</feature>